<accession>A0AAD4LM31</accession>
<evidence type="ECO:0000256" key="7">
    <source>
        <dbReference type="ARBA" id="ARBA00047899"/>
    </source>
</evidence>
<dbReference type="Pfam" id="PF00069">
    <property type="entry name" value="Pkinase"/>
    <property type="match status" value="2"/>
</dbReference>
<feature type="region of interest" description="Disordered" evidence="10">
    <location>
        <begin position="217"/>
        <end position="269"/>
    </location>
</feature>
<keyword evidence="5 12" id="KW-0418">Kinase</keyword>
<dbReference type="Gene3D" id="1.10.510.10">
    <property type="entry name" value="Transferase(Phosphotransferase) domain 1"/>
    <property type="match status" value="1"/>
</dbReference>
<sequence>MSHGSYSSYSQSVMTEDEEDWEDYCKGGYHPVHIGDTFSDGRYIVVRKLGWGHFSTVWLAKDTKLLRHVALKIVKSALRYTETALDEIKLLQRLITSATPPIVPSSSNPNPTSSPSQTHPGRSHVVSFLDHFRHRGPNGTHVCMVFEVLGENLLGLIKRNQRKGVPQHLVRQIAKQVLLGLDYMHRCCGVIHTDLKPENVLICIDDVESMIQNELASASANGTPPPTKLVGVPPSRGRGGNQTPRPESVFITGSQPLPSPSSSHGASPMLDRWAFGMSKIDGTGGSVSASAAASGPGSLTSPPSGAARESSVDGKTQLHAVEMDRASERIAQLLREPGFSETKSLHNGPSLLSQQAPHDPSYVGAPRIPQEEADGISSEGGGVADATTTVAGSMALDPQSAGGLEAVERITVKIADLGNATWVEHHFTDDIQTRQYRCPEVLLGARWGPSADIWSVACVLFELLAGGDYLFDPQAGSRYSKDEDHIAQIIELVGEFPQSLAFSGKYSSRFFNRKGELRHINKLRFWPLEDVLHDKYEFTREIAQTIASFLGPMLRLSPEKRAGAGELVHHRWLDGVVVQGEVDVIRRAEDDEARRRSTVSASPGPGSVSGVGIDVDALKPVEDDSPVTDDERPPSTGGPSANVPPTLQMPRPASATAKENLRQYQQQQVHHGKQDSASAGGSNSRKRS</sequence>
<evidence type="ECO:0000256" key="3">
    <source>
        <dbReference type="ARBA" id="ARBA00022679"/>
    </source>
</evidence>
<evidence type="ECO:0000256" key="2">
    <source>
        <dbReference type="ARBA" id="ARBA00022527"/>
    </source>
</evidence>
<dbReference type="PROSITE" id="PS50011">
    <property type="entry name" value="PROTEIN_KINASE_DOM"/>
    <property type="match status" value="1"/>
</dbReference>
<keyword evidence="4 9" id="KW-0547">Nucleotide-binding</keyword>
<keyword evidence="13" id="KW-1185">Reference proteome</keyword>
<protein>
    <recommendedName>
        <fullName evidence="1">non-specific serine/threonine protein kinase</fullName>
        <ecNumber evidence="1">2.7.11.1</ecNumber>
    </recommendedName>
</protein>
<organism evidence="12 13">
    <name type="scientific">Lactarius akahatsu</name>
    <dbReference type="NCBI Taxonomy" id="416441"/>
    <lineage>
        <taxon>Eukaryota</taxon>
        <taxon>Fungi</taxon>
        <taxon>Dikarya</taxon>
        <taxon>Basidiomycota</taxon>
        <taxon>Agaricomycotina</taxon>
        <taxon>Agaricomycetes</taxon>
        <taxon>Russulales</taxon>
        <taxon>Russulaceae</taxon>
        <taxon>Lactarius</taxon>
    </lineage>
</organism>
<dbReference type="GO" id="GO:0005634">
    <property type="term" value="C:nucleus"/>
    <property type="evidence" value="ECO:0007669"/>
    <property type="project" value="TreeGrafter"/>
</dbReference>
<dbReference type="GO" id="GO:0005524">
    <property type="term" value="F:ATP binding"/>
    <property type="evidence" value="ECO:0007669"/>
    <property type="project" value="UniProtKB-UniRule"/>
</dbReference>
<comment type="caution">
    <text evidence="12">The sequence shown here is derived from an EMBL/GenBank/DDBJ whole genome shotgun (WGS) entry which is preliminary data.</text>
</comment>
<dbReference type="GO" id="GO:0004674">
    <property type="term" value="F:protein serine/threonine kinase activity"/>
    <property type="evidence" value="ECO:0007669"/>
    <property type="project" value="UniProtKB-KW"/>
</dbReference>
<evidence type="ECO:0000313" key="12">
    <source>
        <dbReference type="EMBL" id="KAH8992234.1"/>
    </source>
</evidence>
<feature type="compositionally biased region" description="Polar residues" evidence="10">
    <location>
        <begin position="241"/>
        <end position="265"/>
    </location>
</feature>
<dbReference type="PANTHER" id="PTHR47634:SF9">
    <property type="entry name" value="PROTEIN KINASE DOMAIN-CONTAINING PROTEIN-RELATED"/>
    <property type="match status" value="1"/>
</dbReference>
<feature type="compositionally biased region" description="Low complexity" evidence="10">
    <location>
        <begin position="599"/>
        <end position="615"/>
    </location>
</feature>
<dbReference type="InterPro" id="IPR011009">
    <property type="entry name" value="Kinase-like_dom_sf"/>
</dbReference>
<feature type="domain" description="Protein kinase" evidence="11">
    <location>
        <begin position="43"/>
        <end position="573"/>
    </location>
</feature>
<evidence type="ECO:0000256" key="8">
    <source>
        <dbReference type="ARBA" id="ARBA00048679"/>
    </source>
</evidence>
<evidence type="ECO:0000313" key="13">
    <source>
        <dbReference type="Proteomes" id="UP001201163"/>
    </source>
</evidence>
<evidence type="ECO:0000256" key="5">
    <source>
        <dbReference type="ARBA" id="ARBA00022777"/>
    </source>
</evidence>
<dbReference type="PANTHER" id="PTHR47634">
    <property type="entry name" value="PROTEIN KINASE DOMAIN-CONTAINING PROTEIN-RELATED"/>
    <property type="match status" value="1"/>
</dbReference>
<feature type="compositionally biased region" description="Polar residues" evidence="10">
    <location>
        <begin position="341"/>
        <end position="356"/>
    </location>
</feature>
<evidence type="ECO:0000256" key="6">
    <source>
        <dbReference type="ARBA" id="ARBA00022840"/>
    </source>
</evidence>
<dbReference type="AlphaFoldDB" id="A0AAD4LM31"/>
<dbReference type="InterPro" id="IPR051334">
    <property type="entry name" value="SRPK"/>
</dbReference>
<dbReference type="EMBL" id="JAKELL010000023">
    <property type="protein sequence ID" value="KAH8992234.1"/>
    <property type="molecule type" value="Genomic_DNA"/>
</dbReference>
<evidence type="ECO:0000256" key="9">
    <source>
        <dbReference type="PROSITE-ProRule" id="PRU10141"/>
    </source>
</evidence>
<dbReference type="SMART" id="SM00220">
    <property type="entry name" value="S_TKc"/>
    <property type="match status" value="1"/>
</dbReference>
<dbReference type="InterPro" id="IPR017441">
    <property type="entry name" value="Protein_kinase_ATP_BS"/>
</dbReference>
<evidence type="ECO:0000259" key="11">
    <source>
        <dbReference type="PROSITE" id="PS50011"/>
    </source>
</evidence>
<keyword evidence="3" id="KW-0808">Transferase</keyword>
<evidence type="ECO:0000256" key="10">
    <source>
        <dbReference type="SAM" id="MobiDB-lite"/>
    </source>
</evidence>
<dbReference type="GO" id="GO:0000245">
    <property type="term" value="P:spliceosomal complex assembly"/>
    <property type="evidence" value="ECO:0007669"/>
    <property type="project" value="TreeGrafter"/>
</dbReference>
<dbReference type="FunFam" id="1.10.510.10:FF:000409">
    <property type="entry name" value="CMGC/SRPK protein kinase"/>
    <property type="match status" value="1"/>
</dbReference>
<feature type="compositionally biased region" description="Low complexity" evidence="10">
    <location>
        <begin position="104"/>
        <end position="116"/>
    </location>
</feature>
<dbReference type="GO" id="GO:0005737">
    <property type="term" value="C:cytoplasm"/>
    <property type="evidence" value="ECO:0007669"/>
    <property type="project" value="TreeGrafter"/>
</dbReference>
<feature type="region of interest" description="Disordered" evidence="10">
    <location>
        <begin position="589"/>
        <end position="688"/>
    </location>
</feature>
<feature type="region of interest" description="Disordered" evidence="10">
    <location>
        <begin position="340"/>
        <end position="384"/>
    </location>
</feature>
<dbReference type="GO" id="GO:0050684">
    <property type="term" value="P:regulation of mRNA processing"/>
    <property type="evidence" value="ECO:0007669"/>
    <property type="project" value="TreeGrafter"/>
</dbReference>
<dbReference type="PROSITE" id="PS00108">
    <property type="entry name" value="PROTEIN_KINASE_ST"/>
    <property type="match status" value="1"/>
</dbReference>
<feature type="compositionally biased region" description="Low complexity" evidence="10">
    <location>
        <begin position="286"/>
        <end position="307"/>
    </location>
</feature>
<comment type="catalytic activity">
    <reaction evidence="8">
        <text>L-seryl-[protein] + ATP = O-phospho-L-seryl-[protein] + ADP + H(+)</text>
        <dbReference type="Rhea" id="RHEA:17989"/>
        <dbReference type="Rhea" id="RHEA-COMP:9863"/>
        <dbReference type="Rhea" id="RHEA-COMP:11604"/>
        <dbReference type="ChEBI" id="CHEBI:15378"/>
        <dbReference type="ChEBI" id="CHEBI:29999"/>
        <dbReference type="ChEBI" id="CHEBI:30616"/>
        <dbReference type="ChEBI" id="CHEBI:83421"/>
        <dbReference type="ChEBI" id="CHEBI:456216"/>
        <dbReference type="EC" id="2.7.11.1"/>
    </reaction>
</comment>
<dbReference type="SUPFAM" id="SSF56112">
    <property type="entry name" value="Protein kinase-like (PK-like)"/>
    <property type="match status" value="1"/>
</dbReference>
<dbReference type="Gene3D" id="3.30.200.20">
    <property type="entry name" value="Phosphorylase Kinase, domain 1"/>
    <property type="match status" value="1"/>
</dbReference>
<comment type="catalytic activity">
    <reaction evidence="7">
        <text>L-threonyl-[protein] + ATP = O-phospho-L-threonyl-[protein] + ADP + H(+)</text>
        <dbReference type="Rhea" id="RHEA:46608"/>
        <dbReference type="Rhea" id="RHEA-COMP:11060"/>
        <dbReference type="Rhea" id="RHEA-COMP:11605"/>
        <dbReference type="ChEBI" id="CHEBI:15378"/>
        <dbReference type="ChEBI" id="CHEBI:30013"/>
        <dbReference type="ChEBI" id="CHEBI:30616"/>
        <dbReference type="ChEBI" id="CHEBI:61977"/>
        <dbReference type="ChEBI" id="CHEBI:456216"/>
        <dbReference type="EC" id="2.7.11.1"/>
    </reaction>
</comment>
<dbReference type="PROSITE" id="PS00107">
    <property type="entry name" value="PROTEIN_KINASE_ATP"/>
    <property type="match status" value="1"/>
</dbReference>
<dbReference type="Proteomes" id="UP001201163">
    <property type="component" value="Unassembled WGS sequence"/>
</dbReference>
<name>A0AAD4LM31_9AGAM</name>
<gene>
    <name evidence="12" type="ORF">EDB92DRAFT_1797418</name>
</gene>
<feature type="binding site" evidence="9">
    <location>
        <position position="72"/>
    </location>
    <ligand>
        <name>ATP</name>
        <dbReference type="ChEBI" id="CHEBI:30616"/>
    </ligand>
</feature>
<keyword evidence="6 9" id="KW-0067">ATP-binding</keyword>
<feature type="region of interest" description="Disordered" evidence="10">
    <location>
        <begin position="101"/>
        <end position="121"/>
    </location>
</feature>
<feature type="region of interest" description="Disordered" evidence="10">
    <location>
        <begin position="284"/>
        <end position="315"/>
    </location>
</feature>
<dbReference type="InterPro" id="IPR000719">
    <property type="entry name" value="Prot_kinase_dom"/>
</dbReference>
<dbReference type="InterPro" id="IPR008271">
    <property type="entry name" value="Ser/Thr_kinase_AS"/>
</dbReference>
<feature type="compositionally biased region" description="Polar residues" evidence="10">
    <location>
        <begin position="675"/>
        <end position="688"/>
    </location>
</feature>
<keyword evidence="2" id="KW-0723">Serine/threonine-protein kinase</keyword>
<proteinExistence type="predicted"/>
<evidence type="ECO:0000256" key="1">
    <source>
        <dbReference type="ARBA" id="ARBA00012513"/>
    </source>
</evidence>
<evidence type="ECO:0000256" key="4">
    <source>
        <dbReference type="ARBA" id="ARBA00022741"/>
    </source>
</evidence>
<reference evidence="12" key="1">
    <citation type="submission" date="2022-01" db="EMBL/GenBank/DDBJ databases">
        <title>Comparative genomics reveals a dynamic genome evolution in the ectomycorrhizal milk-cap (Lactarius) mushrooms.</title>
        <authorList>
            <consortium name="DOE Joint Genome Institute"/>
            <person name="Lebreton A."/>
            <person name="Tang N."/>
            <person name="Kuo A."/>
            <person name="LaButti K."/>
            <person name="Drula E."/>
            <person name="Barry K."/>
            <person name="Clum A."/>
            <person name="Lipzen A."/>
            <person name="Mousain D."/>
            <person name="Ng V."/>
            <person name="Wang R."/>
            <person name="Wang X."/>
            <person name="Dai Y."/>
            <person name="Henrissat B."/>
            <person name="Grigoriev I.V."/>
            <person name="Guerin-Laguette A."/>
            <person name="Yu F."/>
            <person name="Martin F.M."/>
        </authorList>
    </citation>
    <scope>NUCLEOTIDE SEQUENCE</scope>
    <source>
        <strain evidence="12">QP</strain>
    </source>
</reference>
<dbReference type="EC" id="2.7.11.1" evidence="1"/>